<dbReference type="AlphaFoldDB" id="A0A6A4GBX8"/>
<accession>A0A6A4GBX8</accession>
<organism evidence="1 2">
    <name type="scientific">Gymnopus androsaceus JB14</name>
    <dbReference type="NCBI Taxonomy" id="1447944"/>
    <lineage>
        <taxon>Eukaryota</taxon>
        <taxon>Fungi</taxon>
        <taxon>Dikarya</taxon>
        <taxon>Basidiomycota</taxon>
        <taxon>Agaricomycotina</taxon>
        <taxon>Agaricomycetes</taxon>
        <taxon>Agaricomycetidae</taxon>
        <taxon>Agaricales</taxon>
        <taxon>Marasmiineae</taxon>
        <taxon>Omphalotaceae</taxon>
        <taxon>Gymnopus</taxon>
    </lineage>
</organism>
<dbReference type="OrthoDB" id="2822937at2759"/>
<protein>
    <submittedName>
        <fullName evidence="1">Uncharacterized protein</fullName>
    </submittedName>
</protein>
<sequence>MLPTDKMIERLMEQNPNFQDVDARRAILEGELDMMVASWCDELAEKEIWPNAFGVLVEDPSQPTCVEALGLADNTHPENSALPTKAQVRQIREMLKLEKEFLLGCCLMLSNCFGSVPRLRDEGVEMGGSETRKWLSDGAVPACLEVQFESSFNPALAASSHLGFSSLDAIRDSSSSPSYTR</sequence>
<dbReference type="Proteomes" id="UP000799118">
    <property type="component" value="Unassembled WGS sequence"/>
</dbReference>
<keyword evidence="2" id="KW-1185">Reference proteome</keyword>
<reference evidence="1" key="1">
    <citation type="journal article" date="2019" name="Environ. Microbiol.">
        <title>Fungal ecological strategies reflected in gene transcription - a case study of two litter decomposers.</title>
        <authorList>
            <person name="Barbi F."/>
            <person name="Kohler A."/>
            <person name="Barry K."/>
            <person name="Baskaran P."/>
            <person name="Daum C."/>
            <person name="Fauchery L."/>
            <person name="Ihrmark K."/>
            <person name="Kuo A."/>
            <person name="LaButti K."/>
            <person name="Lipzen A."/>
            <person name="Morin E."/>
            <person name="Grigoriev I.V."/>
            <person name="Henrissat B."/>
            <person name="Lindahl B."/>
            <person name="Martin F."/>
        </authorList>
    </citation>
    <scope>NUCLEOTIDE SEQUENCE</scope>
    <source>
        <strain evidence="1">JB14</strain>
    </source>
</reference>
<gene>
    <name evidence="1" type="ORF">BT96DRAFT_951787</name>
</gene>
<dbReference type="EMBL" id="ML770857">
    <property type="protein sequence ID" value="KAE9382915.1"/>
    <property type="molecule type" value="Genomic_DNA"/>
</dbReference>
<evidence type="ECO:0000313" key="1">
    <source>
        <dbReference type="EMBL" id="KAE9382915.1"/>
    </source>
</evidence>
<proteinExistence type="predicted"/>
<name>A0A6A4GBX8_9AGAR</name>
<evidence type="ECO:0000313" key="2">
    <source>
        <dbReference type="Proteomes" id="UP000799118"/>
    </source>
</evidence>